<comment type="pathway">
    <text evidence="4">Amino-acid biosynthesis; L-proline biosynthesis; L-proline from L-glutamate 5-semialdehyde: step 1/1.</text>
</comment>
<comment type="caution">
    <text evidence="9">The sequence shown here is derived from an EMBL/GenBank/DDBJ whole genome shotgun (WGS) entry which is preliminary data.</text>
</comment>
<dbReference type="NCBIfam" id="TIGR00112">
    <property type="entry name" value="proC"/>
    <property type="match status" value="1"/>
</dbReference>
<dbReference type="PIRSF" id="PIRSF000193">
    <property type="entry name" value="Pyrrol-5-carb_rd"/>
    <property type="match status" value="1"/>
</dbReference>
<evidence type="ECO:0000259" key="8">
    <source>
        <dbReference type="Pfam" id="PF14748"/>
    </source>
</evidence>
<protein>
    <recommendedName>
        <fullName evidence="4 5">Pyrroline-5-carboxylate reductase</fullName>
        <shortName evidence="4">P5C reductase</shortName>
        <shortName evidence="4">P5CR</shortName>
        <ecNumber evidence="4 5">1.5.1.2</ecNumber>
    </recommendedName>
    <alternativeName>
        <fullName evidence="4">PCA reductase</fullName>
    </alternativeName>
</protein>
<evidence type="ECO:0000256" key="3">
    <source>
        <dbReference type="ARBA" id="ARBA00023002"/>
    </source>
</evidence>
<dbReference type="SUPFAM" id="SSF48179">
    <property type="entry name" value="6-phosphogluconate dehydrogenase C-terminal domain-like"/>
    <property type="match status" value="1"/>
</dbReference>
<keyword evidence="4" id="KW-0963">Cytoplasm</keyword>
<dbReference type="PANTHER" id="PTHR11645">
    <property type="entry name" value="PYRROLINE-5-CARBOXYLATE REDUCTASE"/>
    <property type="match status" value="1"/>
</dbReference>
<keyword evidence="2 4" id="KW-0521">NADP</keyword>
<gene>
    <name evidence="4" type="primary">proC</name>
    <name evidence="9" type="ORF">GTP77_07930</name>
</gene>
<feature type="domain" description="Pyrroline-5-carboxylate reductase catalytic N-terminal" evidence="7">
    <location>
        <begin position="2"/>
        <end position="93"/>
    </location>
</feature>
<keyword evidence="10" id="KW-1185">Reference proteome</keyword>
<proteinExistence type="inferred from homology"/>
<comment type="catalytic activity">
    <reaction evidence="4">
        <text>L-proline + NADP(+) = (S)-1-pyrroline-5-carboxylate + NADPH + 2 H(+)</text>
        <dbReference type="Rhea" id="RHEA:14109"/>
        <dbReference type="ChEBI" id="CHEBI:15378"/>
        <dbReference type="ChEBI" id="CHEBI:17388"/>
        <dbReference type="ChEBI" id="CHEBI:57783"/>
        <dbReference type="ChEBI" id="CHEBI:58349"/>
        <dbReference type="ChEBI" id="CHEBI:60039"/>
        <dbReference type="EC" id="1.5.1.2"/>
    </reaction>
</comment>
<dbReference type="Pfam" id="PF03807">
    <property type="entry name" value="F420_oxidored"/>
    <property type="match status" value="1"/>
</dbReference>
<dbReference type="FunFam" id="1.10.3730.10:FF:000001">
    <property type="entry name" value="Pyrroline-5-carboxylate reductase"/>
    <property type="match status" value="1"/>
</dbReference>
<comment type="subcellular location">
    <subcellularLocation>
        <location evidence="4">Cytoplasm</location>
    </subcellularLocation>
</comment>
<dbReference type="PANTHER" id="PTHR11645:SF0">
    <property type="entry name" value="PYRROLINE-5-CARBOXYLATE REDUCTASE 3"/>
    <property type="match status" value="1"/>
</dbReference>
<dbReference type="HAMAP" id="MF_01925">
    <property type="entry name" value="P5C_reductase"/>
    <property type="match status" value="1"/>
</dbReference>
<dbReference type="UniPathway" id="UPA00098">
    <property type="reaction ID" value="UER00361"/>
</dbReference>
<comment type="catalytic activity">
    <reaction evidence="4">
        <text>L-proline + NAD(+) = (S)-1-pyrroline-5-carboxylate + NADH + 2 H(+)</text>
        <dbReference type="Rhea" id="RHEA:14105"/>
        <dbReference type="ChEBI" id="CHEBI:15378"/>
        <dbReference type="ChEBI" id="CHEBI:17388"/>
        <dbReference type="ChEBI" id="CHEBI:57540"/>
        <dbReference type="ChEBI" id="CHEBI:57945"/>
        <dbReference type="ChEBI" id="CHEBI:60039"/>
        <dbReference type="EC" id="1.5.1.2"/>
    </reaction>
</comment>
<organism evidence="9 10">
    <name type="scientific">Pseudoduganella aquatica</name>
    <dbReference type="NCBI Taxonomy" id="2660641"/>
    <lineage>
        <taxon>Bacteria</taxon>
        <taxon>Pseudomonadati</taxon>
        <taxon>Pseudomonadota</taxon>
        <taxon>Betaproteobacteria</taxon>
        <taxon>Burkholderiales</taxon>
        <taxon>Oxalobacteraceae</taxon>
        <taxon>Telluria group</taxon>
        <taxon>Pseudoduganella</taxon>
    </lineage>
</organism>
<accession>A0A7X4H9S8</accession>
<dbReference type="GO" id="GO:0055129">
    <property type="term" value="P:L-proline biosynthetic process"/>
    <property type="evidence" value="ECO:0007669"/>
    <property type="project" value="UniProtKB-UniRule"/>
</dbReference>
<evidence type="ECO:0000256" key="5">
    <source>
        <dbReference type="NCBIfam" id="TIGR00112"/>
    </source>
</evidence>
<keyword evidence="3 4" id="KW-0560">Oxidoreductase</keyword>
<dbReference type="Gene3D" id="1.10.3730.10">
    <property type="entry name" value="ProC C-terminal domain-like"/>
    <property type="match status" value="1"/>
</dbReference>
<keyword evidence="4" id="KW-0028">Amino-acid biosynthesis</keyword>
<feature type="binding site" evidence="6">
    <location>
        <begin position="78"/>
        <end position="81"/>
    </location>
    <ligand>
        <name>NADP(+)</name>
        <dbReference type="ChEBI" id="CHEBI:58349"/>
    </ligand>
</feature>
<sequence>MKIAFIGGGNMAAALISGLAGKLTAGANIHVVDPNPAALEKLSAQFGVTTSGALPGAQQAPDPAAYQTVASADVIVLAVKPQSMREVAEQLRPLLPAAGGEGGGPLLLSIAAGIRAADLSRWLGGGRAIVRCMPNTPALIGMGVTGLAASAGVSAEQKAAADAIMKAVGATVWLDDEAKIDAVTAVSGSGPAYVFYFIEAMQKAAEELGLSAEQGKALALATFTGAAQLAAQSDEPVSLLRERVTSKGGTTYAALTSMAADGVAEAIGRAMAAAAARGREMGVEFGAAD</sequence>
<evidence type="ECO:0000256" key="4">
    <source>
        <dbReference type="HAMAP-Rule" id="MF_01925"/>
    </source>
</evidence>
<feature type="domain" description="Pyrroline-5-carboxylate reductase dimerisation" evidence="8">
    <location>
        <begin position="177"/>
        <end position="281"/>
    </location>
</feature>
<dbReference type="InterPro" id="IPR036291">
    <property type="entry name" value="NAD(P)-bd_dom_sf"/>
</dbReference>
<dbReference type="EC" id="1.5.1.2" evidence="4 5"/>
<comment type="function">
    <text evidence="4">Catalyzes the reduction of 1-pyrroline-5-carboxylate (PCA) to L-proline.</text>
</comment>
<evidence type="ECO:0000256" key="1">
    <source>
        <dbReference type="ARBA" id="ARBA00005525"/>
    </source>
</evidence>
<dbReference type="Gene3D" id="3.40.50.720">
    <property type="entry name" value="NAD(P)-binding Rossmann-like Domain"/>
    <property type="match status" value="1"/>
</dbReference>
<dbReference type="GO" id="GO:0004735">
    <property type="term" value="F:pyrroline-5-carboxylate reductase activity"/>
    <property type="evidence" value="ECO:0007669"/>
    <property type="project" value="UniProtKB-UniRule"/>
</dbReference>
<dbReference type="Pfam" id="PF14748">
    <property type="entry name" value="P5CR_dimer"/>
    <property type="match status" value="1"/>
</dbReference>
<dbReference type="SUPFAM" id="SSF51735">
    <property type="entry name" value="NAD(P)-binding Rossmann-fold domains"/>
    <property type="match status" value="1"/>
</dbReference>
<evidence type="ECO:0000313" key="9">
    <source>
        <dbReference type="EMBL" id="MYN07266.1"/>
    </source>
</evidence>
<dbReference type="EMBL" id="WWCU01000006">
    <property type="protein sequence ID" value="MYN07266.1"/>
    <property type="molecule type" value="Genomic_DNA"/>
</dbReference>
<name>A0A7X4H9S8_9BURK</name>
<feature type="binding site" evidence="6">
    <location>
        <begin position="6"/>
        <end position="11"/>
    </location>
    <ligand>
        <name>NADP(+)</name>
        <dbReference type="ChEBI" id="CHEBI:58349"/>
    </ligand>
</feature>
<reference evidence="9 10" key="1">
    <citation type="submission" date="2019-12" db="EMBL/GenBank/DDBJ databases">
        <title>Novel species isolated from a subtropical stream in China.</title>
        <authorList>
            <person name="Lu H."/>
        </authorList>
    </citation>
    <scope>NUCLEOTIDE SEQUENCE [LARGE SCALE GENOMIC DNA]</scope>
    <source>
        <strain evidence="9 10">FT127W</strain>
    </source>
</reference>
<evidence type="ECO:0000313" key="10">
    <source>
        <dbReference type="Proteomes" id="UP000450676"/>
    </source>
</evidence>
<dbReference type="AlphaFoldDB" id="A0A7X4H9S8"/>
<evidence type="ECO:0000256" key="2">
    <source>
        <dbReference type="ARBA" id="ARBA00022857"/>
    </source>
</evidence>
<dbReference type="InterPro" id="IPR000304">
    <property type="entry name" value="Pyrroline-COOH_reductase"/>
</dbReference>
<dbReference type="InterPro" id="IPR029036">
    <property type="entry name" value="P5CR_dimer"/>
</dbReference>
<evidence type="ECO:0000259" key="7">
    <source>
        <dbReference type="Pfam" id="PF03807"/>
    </source>
</evidence>
<dbReference type="Proteomes" id="UP000450676">
    <property type="component" value="Unassembled WGS sequence"/>
</dbReference>
<dbReference type="InterPro" id="IPR008927">
    <property type="entry name" value="6-PGluconate_DH-like_C_sf"/>
</dbReference>
<evidence type="ECO:0000256" key="6">
    <source>
        <dbReference type="PIRSR" id="PIRSR000193-1"/>
    </source>
</evidence>
<dbReference type="GO" id="GO:0005737">
    <property type="term" value="C:cytoplasm"/>
    <property type="evidence" value="ECO:0007669"/>
    <property type="project" value="UniProtKB-SubCell"/>
</dbReference>
<dbReference type="InterPro" id="IPR028939">
    <property type="entry name" value="P5C_Rdtase_cat_N"/>
</dbReference>
<comment type="similarity">
    <text evidence="1 4">Belongs to the pyrroline-5-carboxylate reductase family.</text>
</comment>
<keyword evidence="4" id="KW-0641">Proline biosynthesis</keyword>
<dbReference type="RefSeq" id="WP_161071630.1">
    <property type="nucleotide sequence ID" value="NZ_WWCU01000006.1"/>
</dbReference>